<sequence>MLLILMLVVYRVMTIGYAYTAVVLDDIQKAVMLCLVVSSVGRK</sequence>
<proteinExistence type="predicted"/>
<evidence type="ECO:0000313" key="1">
    <source>
        <dbReference type="EMBL" id="GAA5497128.1"/>
    </source>
</evidence>
<dbReference type="EMBL" id="BAABRL010000012">
    <property type="protein sequence ID" value="GAA5497128.1"/>
    <property type="molecule type" value="Genomic_DNA"/>
</dbReference>
<comment type="caution">
    <text evidence="1">The sequence shown here is derived from an EMBL/GenBank/DDBJ whole genome shotgun (WGS) entry which is preliminary data.</text>
</comment>
<evidence type="ECO:0000313" key="2">
    <source>
        <dbReference type="Proteomes" id="UP001424741"/>
    </source>
</evidence>
<keyword evidence="2" id="KW-1185">Reference proteome</keyword>
<protein>
    <submittedName>
        <fullName evidence="1">Uncharacterized protein</fullName>
    </submittedName>
</protein>
<dbReference type="Proteomes" id="UP001424741">
    <property type="component" value="Unassembled WGS sequence"/>
</dbReference>
<name>A0ABP9V3M1_9BACT</name>
<reference evidence="1 2" key="1">
    <citation type="submission" date="2024-02" db="EMBL/GenBank/DDBJ databases">
        <title>Rubritalea halochordaticola NBRC 107102.</title>
        <authorList>
            <person name="Ichikawa N."/>
            <person name="Katano-Makiyama Y."/>
            <person name="Hidaka K."/>
        </authorList>
    </citation>
    <scope>NUCLEOTIDE SEQUENCE [LARGE SCALE GENOMIC DNA]</scope>
    <source>
        <strain evidence="1 2">NBRC 107102</strain>
    </source>
</reference>
<gene>
    <name evidence="1" type="ORF">Rhal01_03318</name>
</gene>
<organism evidence="1 2">
    <name type="scientific">Rubritalea halochordaticola</name>
    <dbReference type="NCBI Taxonomy" id="714537"/>
    <lineage>
        <taxon>Bacteria</taxon>
        <taxon>Pseudomonadati</taxon>
        <taxon>Verrucomicrobiota</taxon>
        <taxon>Verrucomicrobiia</taxon>
        <taxon>Verrucomicrobiales</taxon>
        <taxon>Rubritaleaceae</taxon>
        <taxon>Rubritalea</taxon>
    </lineage>
</organism>
<accession>A0ABP9V3M1</accession>